<evidence type="ECO:0000313" key="2">
    <source>
        <dbReference type="EMBL" id="MFD2142911.1"/>
    </source>
</evidence>
<evidence type="ECO:0000259" key="1">
    <source>
        <dbReference type="Pfam" id="PF16793"/>
    </source>
</evidence>
<proteinExistence type="predicted"/>
<dbReference type="Proteomes" id="UP001597299">
    <property type="component" value="Unassembled WGS sequence"/>
</dbReference>
<dbReference type="InterPro" id="IPR025048">
    <property type="entry name" value="DUF3987"/>
</dbReference>
<dbReference type="EMBL" id="JBHUHD010000001">
    <property type="protein sequence ID" value="MFD2142911.1"/>
    <property type="molecule type" value="Genomic_DNA"/>
</dbReference>
<reference evidence="3" key="1">
    <citation type="journal article" date="2019" name="Int. J. Syst. Evol. Microbiol.">
        <title>The Global Catalogue of Microorganisms (GCM) 10K type strain sequencing project: providing services to taxonomists for standard genome sequencing and annotation.</title>
        <authorList>
            <consortium name="The Broad Institute Genomics Platform"/>
            <consortium name="The Broad Institute Genome Sequencing Center for Infectious Disease"/>
            <person name="Wu L."/>
            <person name="Ma J."/>
        </authorList>
    </citation>
    <scope>NUCLEOTIDE SEQUENCE [LARGE SCALE GENOMIC DNA]</scope>
    <source>
        <strain evidence="3">CCM 7435</strain>
    </source>
</reference>
<dbReference type="Gene3D" id="3.30.70.1790">
    <property type="entry name" value="RepB DNA-primase, N-terminal domain"/>
    <property type="match status" value="1"/>
</dbReference>
<name>A0ABW4Z3D5_9HYPH</name>
<dbReference type="InterPro" id="IPR039459">
    <property type="entry name" value="RepB-like_DNA_primase_dom"/>
</dbReference>
<keyword evidence="3" id="KW-1185">Reference proteome</keyword>
<dbReference type="Pfam" id="PF13148">
    <property type="entry name" value="DUF3987"/>
    <property type="match status" value="1"/>
</dbReference>
<sequence length="792" mass="84129">MTVTAAPQPDSSPNPVRSHVEMLQRLAHGVDGVLVVSVFNAALERDGGIITHHAVGDVEGMVAAIEAHSGTAGANVYCGLQVMRRTLARGHRGGGDDVVAVLGLVADIDADTGRDTGSYPLPPNLVLETSPGNRQPMWIFDRPIAPDVAKAIARGLKATTGSDHGTGDIAHVWRVPGTLNWPGPAKLARGRNPEPAAVTAVEPWDGTFTDPTALALAVSASAPRAEADPVELGDLPDVDGVEVTPEAARLLAANDVGDRSAHAARVVEKLAFDGHPAEVAAGLFLSASGDWLSRYRSEDYARQDFTRLWGRFGQPHLRAREIGAAMIEKLRGRAANDNEPDDDDEDAARPIPTAAAVGLPLELCYPPGAVGEFARWIASCARFPSPHLALASALAFTAGLIGRRYKGPTGLRSNLYVVALAESGFGKDITIRAAEALADSTPDGARVSEHIFADKLRSLPGLAGRLRKSPSCIAVIDEFGKFLSLHAGRNVAPHREEIATALMELTGAPSGSWGGAEKASGNIKRIIQPCLTIHGVSTPSTFWAALSSGNISEGLLGRLVMIDAGDGEPVKVRRPEGSLDNIPAELSAKVSALLGGSVGHLGAGPWHALSANPEAKPWPMVTVKFAPGVEDLFEAFDDRMRAMRTTLDPQYRPILNRVGENAARLALIVAVGCDPKEPVITPEIQEWANAVAEASFNTIVRGAHANIADNDRAAEYLRVRSIIERADVKGLTKGRLLVRLRGAIDGRRLDDVLDQLREAREVIFGRVTSESGQTLVRYWAREHTPEGAEPLT</sequence>
<accession>A0ABW4Z3D5</accession>
<organism evidence="2 3">
    <name type="scientific">Ancylobacter oerskovii</name>
    <dbReference type="NCBI Taxonomy" id="459519"/>
    <lineage>
        <taxon>Bacteria</taxon>
        <taxon>Pseudomonadati</taxon>
        <taxon>Pseudomonadota</taxon>
        <taxon>Alphaproteobacteria</taxon>
        <taxon>Hyphomicrobiales</taxon>
        <taxon>Xanthobacteraceae</taxon>
        <taxon>Ancylobacter</taxon>
    </lineage>
</organism>
<evidence type="ECO:0000313" key="3">
    <source>
        <dbReference type="Proteomes" id="UP001597299"/>
    </source>
</evidence>
<protein>
    <submittedName>
        <fullName evidence="2">DUF3987 domain-containing protein</fullName>
    </submittedName>
</protein>
<comment type="caution">
    <text evidence="2">The sequence shown here is derived from an EMBL/GenBank/DDBJ whole genome shotgun (WGS) entry which is preliminary data.</text>
</comment>
<feature type="domain" description="RepB-like DNA primase" evidence="1">
    <location>
        <begin position="123"/>
        <end position="182"/>
    </location>
</feature>
<gene>
    <name evidence="2" type="ORF">ACFSNC_21090</name>
</gene>
<dbReference type="Pfam" id="PF16793">
    <property type="entry name" value="RepB_primase"/>
    <property type="match status" value="1"/>
</dbReference>
<dbReference type="RefSeq" id="WP_213356127.1">
    <property type="nucleotide sequence ID" value="NZ_JAHBGB010000044.1"/>
</dbReference>